<dbReference type="PANTHER" id="PTHR12606">
    <property type="entry name" value="SENTRIN/SUMO-SPECIFIC PROTEASE"/>
    <property type="match status" value="1"/>
</dbReference>
<evidence type="ECO:0000259" key="7">
    <source>
        <dbReference type="PROSITE" id="PS50600"/>
    </source>
</evidence>
<dbReference type="PANTHER" id="PTHR12606:SF141">
    <property type="entry name" value="GH15225P-RELATED"/>
    <property type="match status" value="1"/>
</dbReference>
<evidence type="ECO:0000313" key="9">
    <source>
        <dbReference type="Proteomes" id="UP000789572"/>
    </source>
</evidence>
<organism evidence="8 9">
    <name type="scientific">Paraglomus occultum</name>
    <dbReference type="NCBI Taxonomy" id="144539"/>
    <lineage>
        <taxon>Eukaryota</taxon>
        <taxon>Fungi</taxon>
        <taxon>Fungi incertae sedis</taxon>
        <taxon>Mucoromycota</taxon>
        <taxon>Glomeromycotina</taxon>
        <taxon>Glomeromycetes</taxon>
        <taxon>Paraglomerales</taxon>
        <taxon>Paraglomeraceae</taxon>
        <taxon>Paraglomus</taxon>
    </lineage>
</organism>
<dbReference type="OrthoDB" id="1939479at2759"/>
<protein>
    <submittedName>
        <fullName evidence="8">2679_t:CDS:1</fullName>
    </submittedName>
</protein>
<evidence type="ECO:0000256" key="6">
    <source>
        <dbReference type="SAM" id="MobiDB-lite"/>
    </source>
</evidence>
<evidence type="ECO:0000256" key="2">
    <source>
        <dbReference type="ARBA" id="ARBA00022670"/>
    </source>
</evidence>
<evidence type="ECO:0000256" key="5">
    <source>
        <dbReference type="SAM" id="Coils"/>
    </source>
</evidence>
<name>A0A9N8W8Q8_9GLOM</name>
<dbReference type="InterPro" id="IPR038765">
    <property type="entry name" value="Papain-like_cys_pep_sf"/>
</dbReference>
<dbReference type="GO" id="GO:0016929">
    <property type="term" value="F:deSUMOylase activity"/>
    <property type="evidence" value="ECO:0007669"/>
    <property type="project" value="TreeGrafter"/>
</dbReference>
<proteinExistence type="inferred from homology"/>
<evidence type="ECO:0000256" key="3">
    <source>
        <dbReference type="ARBA" id="ARBA00022801"/>
    </source>
</evidence>
<dbReference type="GO" id="GO:0006508">
    <property type="term" value="P:proteolysis"/>
    <property type="evidence" value="ECO:0007669"/>
    <property type="project" value="UniProtKB-KW"/>
</dbReference>
<keyword evidence="9" id="KW-1185">Reference proteome</keyword>
<dbReference type="InterPro" id="IPR003653">
    <property type="entry name" value="Peptidase_C48_C"/>
</dbReference>
<accession>A0A9N8W8Q8</accession>
<dbReference type="SUPFAM" id="SSF54001">
    <property type="entry name" value="Cysteine proteinases"/>
    <property type="match status" value="1"/>
</dbReference>
<feature type="coiled-coil region" evidence="5">
    <location>
        <begin position="227"/>
        <end position="254"/>
    </location>
</feature>
<gene>
    <name evidence="8" type="ORF">POCULU_LOCUS1565</name>
</gene>
<dbReference type="AlphaFoldDB" id="A0A9N8W8Q8"/>
<feature type="domain" description="Ubiquitin-like protease family profile" evidence="7">
    <location>
        <begin position="106"/>
        <end position="287"/>
    </location>
</feature>
<feature type="region of interest" description="Disordered" evidence="6">
    <location>
        <begin position="327"/>
        <end position="350"/>
    </location>
</feature>
<dbReference type="Gene3D" id="3.40.395.10">
    <property type="entry name" value="Adenoviral Proteinase, Chain A"/>
    <property type="match status" value="1"/>
</dbReference>
<dbReference type="Proteomes" id="UP000789572">
    <property type="component" value="Unassembled WGS sequence"/>
</dbReference>
<dbReference type="GO" id="GO:0005634">
    <property type="term" value="C:nucleus"/>
    <property type="evidence" value="ECO:0007669"/>
    <property type="project" value="TreeGrafter"/>
</dbReference>
<dbReference type="GO" id="GO:0016926">
    <property type="term" value="P:protein desumoylation"/>
    <property type="evidence" value="ECO:0007669"/>
    <property type="project" value="TreeGrafter"/>
</dbReference>
<dbReference type="Pfam" id="PF02902">
    <property type="entry name" value="Peptidase_C48"/>
    <property type="match status" value="1"/>
</dbReference>
<evidence type="ECO:0000313" key="8">
    <source>
        <dbReference type="EMBL" id="CAG8481304.1"/>
    </source>
</evidence>
<evidence type="ECO:0000256" key="4">
    <source>
        <dbReference type="ARBA" id="ARBA00022807"/>
    </source>
</evidence>
<keyword evidence="4" id="KW-0788">Thiol protease</keyword>
<keyword evidence="5" id="KW-0175">Coiled coil</keyword>
<dbReference type="EMBL" id="CAJVPJ010000120">
    <property type="protein sequence ID" value="CAG8481304.1"/>
    <property type="molecule type" value="Genomic_DNA"/>
</dbReference>
<reference evidence="8" key="1">
    <citation type="submission" date="2021-06" db="EMBL/GenBank/DDBJ databases">
        <authorList>
            <person name="Kallberg Y."/>
            <person name="Tangrot J."/>
            <person name="Rosling A."/>
        </authorList>
    </citation>
    <scope>NUCLEOTIDE SEQUENCE</scope>
    <source>
        <strain evidence="8">IA702</strain>
    </source>
</reference>
<keyword evidence="2" id="KW-0645">Protease</keyword>
<evidence type="ECO:0000256" key="1">
    <source>
        <dbReference type="ARBA" id="ARBA00005234"/>
    </source>
</evidence>
<dbReference type="PROSITE" id="PS50600">
    <property type="entry name" value="ULP_PROTEASE"/>
    <property type="match status" value="1"/>
</dbReference>
<keyword evidence="3" id="KW-0378">Hydrolase</keyword>
<comment type="similarity">
    <text evidence="1">Belongs to the peptidase C48 family.</text>
</comment>
<comment type="caution">
    <text evidence="8">The sequence shown here is derived from an EMBL/GenBank/DDBJ whole genome shotgun (WGS) entry which is preliminary data.</text>
</comment>
<sequence>MQVEDVKTNERSRTSEIVDLSVDEINDSELYSSAPVKKAPRFFNLEGGDLVVREVKRMLTSDFPPLYGNRVHDSTISLLKYEDDSILGEVKRHVKYGEDSIVVKGESLSPEQWDALLTPDTWLSSDHINAYLSLLMSTHDHIHAFPTYLYTKLSFKYDYASVQRWTKKTCIFGKSIVFVPVNVTENHWLLVVIWIKSERRERIEIWDSMGGEEYKREIGDVLKKYLMDEYARYMEDCERRKIEVKNEIENEIENWPVIVKFDIQTPHEKQTDGSSCGVLVCLFAKALAEGYKENDIIDIALQSESATKYRKVIAVELWEDYKRKTLQEHESSKEEGEDTVMISEGQLQGE</sequence>